<proteinExistence type="predicted"/>
<evidence type="ECO:0000313" key="1">
    <source>
        <dbReference type="EMBL" id="GBG35823.1"/>
    </source>
</evidence>
<accession>A0AA37V2I3</accession>
<evidence type="ECO:0000313" key="3">
    <source>
        <dbReference type="Proteomes" id="UP000245060"/>
    </source>
</evidence>
<comment type="caution">
    <text evidence="2">The sequence shown here is derived from an EMBL/GenBank/DDBJ whole genome shotgun (WGS) entry which is preliminary data.</text>
</comment>
<evidence type="ECO:0000313" key="2">
    <source>
        <dbReference type="EMBL" id="GKU75383.1"/>
    </source>
</evidence>
<protein>
    <submittedName>
        <fullName evidence="2">Uncharacterized protein</fullName>
    </submittedName>
</protein>
<gene>
    <name evidence="1" type="ORF">MmonteBS_01950</name>
    <name evidence="2" type="ORF">NJB18185_51540</name>
</gene>
<reference evidence="2" key="3">
    <citation type="journal article" date="2022" name="Microbiol. Resour. Announc.">
        <title>Draft Genome Sequences of Eight Mycobacterium montefiorense Strains Isolated from Salamanders in Captivity.</title>
        <authorList>
            <person name="Komine T."/>
            <person name="Ihara H."/>
            <person name="Fukano H."/>
            <person name="Hoshino Y."/>
            <person name="Kurata O."/>
            <person name="Wada S."/>
        </authorList>
    </citation>
    <scope>NUCLEOTIDE SEQUENCE</scope>
    <source>
        <strain evidence="2">NJB18185</strain>
    </source>
</reference>
<reference evidence="1" key="1">
    <citation type="journal article" date="2018" name="Genome Announc.">
        <title>Draft Genome Sequence of Mycobacterium montefiorense Isolated from Japanese Black Salamander (Hynobius nigrescens).</title>
        <authorList>
            <person name="Fukano H."/>
            <person name="Yoshida M."/>
            <person name="Shimizu A."/>
            <person name="Iwao H."/>
            <person name="Katayama Y."/>
            <person name="Omatsu T."/>
            <person name="Mizutani T."/>
            <person name="Kurata O."/>
            <person name="Wada S."/>
            <person name="Hoshino Y."/>
        </authorList>
    </citation>
    <scope>NUCLEOTIDE SEQUENCE</scope>
    <source>
        <strain evidence="1">BS</strain>
    </source>
</reference>
<dbReference type="EMBL" id="BFCH01000001">
    <property type="protein sequence ID" value="GBG35823.1"/>
    <property type="molecule type" value="Genomic_DNA"/>
</dbReference>
<keyword evidence="3" id="KW-1185">Reference proteome</keyword>
<dbReference type="AlphaFoldDB" id="A0AA37V2I3"/>
<reference evidence="2" key="4">
    <citation type="submission" date="2022-04" db="EMBL/GenBank/DDBJ databases">
        <authorList>
            <person name="Komine T."/>
            <person name="Fukano H."/>
            <person name="Wada S."/>
        </authorList>
    </citation>
    <scope>NUCLEOTIDE SEQUENCE</scope>
    <source>
        <strain evidence="2">NJB18185</strain>
    </source>
</reference>
<reference evidence="3" key="2">
    <citation type="submission" date="2018-04" db="EMBL/GenBank/DDBJ databases">
        <title>Draft genome sequence of Mycobacterium montefiorense isolated from Japanese black salamander.</title>
        <authorList>
            <person name="Fukano H."/>
            <person name="Yoshida M."/>
            <person name="Shimizu A."/>
            <person name="Iwao H."/>
            <person name="Kurata O."/>
            <person name="Katayama Y."/>
            <person name="Omatsu T."/>
            <person name="Mizutani T."/>
            <person name="Wada S."/>
            <person name="Hoshino Y."/>
        </authorList>
    </citation>
    <scope>NUCLEOTIDE SEQUENCE [LARGE SCALE GENOMIC DNA]</scope>
    <source>
        <strain evidence="3">BS</strain>
    </source>
</reference>
<dbReference type="EMBL" id="BQYH01000074">
    <property type="protein sequence ID" value="GKU75383.1"/>
    <property type="molecule type" value="Genomic_DNA"/>
</dbReference>
<dbReference type="RefSeq" id="WP_108920072.1">
    <property type="nucleotide sequence ID" value="NZ_BFCH01000001.1"/>
</dbReference>
<dbReference type="Proteomes" id="UP001139505">
    <property type="component" value="Unassembled WGS sequence"/>
</dbReference>
<name>A0AA37V2I3_9MYCO</name>
<evidence type="ECO:0000313" key="4">
    <source>
        <dbReference type="Proteomes" id="UP001139505"/>
    </source>
</evidence>
<organism evidence="2 4">
    <name type="scientific">Mycobacterium montefiorense</name>
    <dbReference type="NCBI Taxonomy" id="154654"/>
    <lineage>
        <taxon>Bacteria</taxon>
        <taxon>Bacillati</taxon>
        <taxon>Actinomycetota</taxon>
        <taxon>Actinomycetes</taxon>
        <taxon>Mycobacteriales</taxon>
        <taxon>Mycobacteriaceae</taxon>
        <taxon>Mycobacterium</taxon>
        <taxon>Mycobacterium simiae complex</taxon>
    </lineage>
</organism>
<dbReference type="Proteomes" id="UP000245060">
    <property type="component" value="Unassembled WGS sequence"/>
</dbReference>
<sequence length="98" mass="11071">MNSAYDERWHTTRERVFGGRWLAVYPGADGDAWHTGPVDGLVLQLHPDHRSRILAALRDDVGRLVPLDPQPFTCVPTDKLRKRLASMHPPIAEEHPDA</sequence>